<dbReference type="PROSITE" id="PS51257">
    <property type="entry name" value="PROKAR_LIPOPROTEIN"/>
    <property type="match status" value="1"/>
</dbReference>
<name>A0A7X0H7F0_9BACT</name>
<dbReference type="InterPro" id="IPR011990">
    <property type="entry name" value="TPR-like_helical_dom_sf"/>
</dbReference>
<proteinExistence type="predicted"/>
<keyword evidence="1" id="KW-0802">TPR repeat</keyword>
<comment type="caution">
    <text evidence="3">The sequence shown here is derived from an EMBL/GenBank/DDBJ whole genome shotgun (WGS) entry which is preliminary data.</text>
</comment>
<dbReference type="Proteomes" id="UP000541810">
    <property type="component" value="Unassembled WGS sequence"/>
</dbReference>
<dbReference type="PANTHER" id="PTHR12558:SF13">
    <property type="entry name" value="CELL DIVISION CYCLE PROTEIN 27 HOMOLOG"/>
    <property type="match status" value="1"/>
</dbReference>
<feature type="repeat" description="TPR" evidence="1">
    <location>
        <begin position="100"/>
        <end position="133"/>
    </location>
</feature>
<dbReference type="RefSeq" id="WP_184678171.1">
    <property type="nucleotide sequence ID" value="NZ_JACHGY010000001.1"/>
</dbReference>
<evidence type="ECO:0000256" key="2">
    <source>
        <dbReference type="SAM" id="Coils"/>
    </source>
</evidence>
<dbReference type="SMART" id="SM00028">
    <property type="entry name" value="TPR"/>
    <property type="match status" value="6"/>
</dbReference>
<dbReference type="Pfam" id="PF00515">
    <property type="entry name" value="TPR_1"/>
    <property type="match status" value="1"/>
</dbReference>
<keyword evidence="4" id="KW-1185">Reference proteome</keyword>
<reference evidence="3 4" key="1">
    <citation type="submission" date="2020-08" db="EMBL/GenBank/DDBJ databases">
        <title>Genomic Encyclopedia of Type Strains, Phase IV (KMG-IV): sequencing the most valuable type-strain genomes for metagenomic binning, comparative biology and taxonomic classification.</title>
        <authorList>
            <person name="Goeker M."/>
        </authorList>
    </citation>
    <scope>NUCLEOTIDE SEQUENCE [LARGE SCALE GENOMIC DNA]</scope>
    <source>
        <strain evidence="3 4">DSM 103725</strain>
    </source>
</reference>
<dbReference type="AlphaFoldDB" id="A0A7X0H7F0"/>
<dbReference type="InterPro" id="IPR019734">
    <property type="entry name" value="TPR_rpt"/>
</dbReference>
<dbReference type="Pfam" id="PF13181">
    <property type="entry name" value="TPR_8"/>
    <property type="match status" value="1"/>
</dbReference>
<dbReference type="SUPFAM" id="SSF48452">
    <property type="entry name" value="TPR-like"/>
    <property type="match status" value="1"/>
</dbReference>
<evidence type="ECO:0000313" key="3">
    <source>
        <dbReference type="EMBL" id="MBB6430670.1"/>
    </source>
</evidence>
<feature type="repeat" description="TPR" evidence="1">
    <location>
        <begin position="168"/>
        <end position="201"/>
    </location>
</feature>
<organism evidence="3 4">
    <name type="scientific">Algisphaera agarilytica</name>
    <dbReference type="NCBI Taxonomy" id="1385975"/>
    <lineage>
        <taxon>Bacteria</taxon>
        <taxon>Pseudomonadati</taxon>
        <taxon>Planctomycetota</taxon>
        <taxon>Phycisphaerae</taxon>
        <taxon>Phycisphaerales</taxon>
        <taxon>Phycisphaeraceae</taxon>
        <taxon>Algisphaera</taxon>
    </lineage>
</organism>
<feature type="repeat" description="TPR" evidence="1">
    <location>
        <begin position="66"/>
        <end position="99"/>
    </location>
</feature>
<dbReference type="PROSITE" id="PS50005">
    <property type="entry name" value="TPR"/>
    <property type="match status" value="4"/>
</dbReference>
<dbReference type="Pfam" id="PF13414">
    <property type="entry name" value="TPR_11"/>
    <property type="match status" value="1"/>
</dbReference>
<dbReference type="EMBL" id="JACHGY010000001">
    <property type="protein sequence ID" value="MBB6430670.1"/>
    <property type="molecule type" value="Genomic_DNA"/>
</dbReference>
<gene>
    <name evidence="3" type="ORF">HNQ40_002476</name>
</gene>
<dbReference type="PROSITE" id="PS50293">
    <property type="entry name" value="TPR_REGION"/>
    <property type="match status" value="1"/>
</dbReference>
<evidence type="ECO:0000313" key="4">
    <source>
        <dbReference type="Proteomes" id="UP000541810"/>
    </source>
</evidence>
<accession>A0A7X0H7F0</accession>
<dbReference type="Gene3D" id="1.25.40.10">
    <property type="entry name" value="Tetratricopeptide repeat domain"/>
    <property type="match status" value="3"/>
</dbReference>
<feature type="coiled-coil region" evidence="2">
    <location>
        <begin position="248"/>
        <end position="275"/>
    </location>
</feature>
<dbReference type="Pfam" id="PF13432">
    <property type="entry name" value="TPR_16"/>
    <property type="match status" value="1"/>
</dbReference>
<keyword evidence="2" id="KW-0175">Coiled coil</keyword>
<evidence type="ECO:0000256" key="1">
    <source>
        <dbReference type="PROSITE-ProRule" id="PRU00339"/>
    </source>
</evidence>
<sequence length="324" mass="36089">MTPSLRPTLLLALTLLVTGCGTFGPTPKQKQVDKHLADAREFREQGLDDSSLAALSLALEVNPKLTEAHMGMGEIFRERGDYNLALDSYEAAVAIEPNNFKAHYYLGLTNQLTGDAEQAVQTYLKALAISPQDFLANRDIASAYLQLGEPQKALPYARLATKVNPESQPAWSNLAATYSLMGEYEKAIDAYRTANELGELADPVLLGLADAHIRLGNYPRAINTLNSLILSSPSSTAHERLGYALFKMRRFEDALDQYENALQFDTEDIAALNGAGACYMTLYIEGERENRFQSERAKECWRRSVQLYPDQPRIVDLLSRYSRI</sequence>
<feature type="repeat" description="TPR" evidence="1">
    <location>
        <begin position="235"/>
        <end position="268"/>
    </location>
</feature>
<dbReference type="PANTHER" id="PTHR12558">
    <property type="entry name" value="CELL DIVISION CYCLE 16,23,27"/>
    <property type="match status" value="1"/>
</dbReference>
<protein>
    <submittedName>
        <fullName evidence="3">Tetratricopeptide (TPR) repeat protein</fullName>
    </submittedName>
</protein>